<organism evidence="1 2">
    <name type="scientific">Blastomyces gilchristii (strain SLH14081)</name>
    <name type="common">Blastomyces dermatitidis</name>
    <dbReference type="NCBI Taxonomy" id="559298"/>
    <lineage>
        <taxon>Eukaryota</taxon>
        <taxon>Fungi</taxon>
        <taxon>Dikarya</taxon>
        <taxon>Ascomycota</taxon>
        <taxon>Pezizomycotina</taxon>
        <taxon>Eurotiomycetes</taxon>
        <taxon>Eurotiomycetidae</taxon>
        <taxon>Onygenales</taxon>
        <taxon>Ajellomycetaceae</taxon>
        <taxon>Blastomyces</taxon>
    </lineage>
</organism>
<evidence type="ECO:0000313" key="1">
    <source>
        <dbReference type="EMBL" id="OAT13618.1"/>
    </source>
</evidence>
<name>A0A179V2G2_BLAGS</name>
<reference evidence="1" key="1">
    <citation type="submission" date="2009-02" db="EMBL/GenBank/DDBJ databases">
        <title>The Genome Sequence of Blastomyces dermatitidis strain SLH14081.</title>
        <authorList>
            <consortium name="The Broad Institute Genome Sequencing Platform"/>
            <consortium name="Broad Institute Microbial Sequencing Center."/>
            <person name="Champion M."/>
            <person name="Cuomo C."/>
            <person name="Ma L.-J."/>
            <person name="Henn M.R."/>
            <person name="Klein B."/>
            <person name="Goldman B."/>
            <person name="Young S."/>
            <person name="Kodira C.D."/>
            <person name="Zeng Q."/>
            <person name="Koehrsen M."/>
            <person name="Alvarado L."/>
            <person name="Berlin A.M."/>
            <person name="Heiman D.I."/>
            <person name="Hepburn T.A."/>
            <person name="Saif S."/>
            <person name="Shea T.D."/>
            <person name="Shenoy N."/>
            <person name="Sykes S."/>
            <person name="Galagan J."/>
            <person name="Nusbaum C."/>
            <person name="Birren B."/>
        </authorList>
    </citation>
    <scope>NUCLEOTIDE SEQUENCE</scope>
    <source>
        <strain evidence="1">SLH14081</strain>
    </source>
</reference>
<dbReference type="AlphaFoldDB" id="A0A179V2G2"/>
<dbReference type="RefSeq" id="XP_031581007.1">
    <property type="nucleotide sequence ID" value="XM_031725488.1"/>
</dbReference>
<sequence length="100" mass="10939">MGWEEAKVHGDWGSMQISSIGRSKQVMRVSMHINCRRIGGATHAGDVEPPIDMTLSISPHPSVNRRLQKAKACIIIITANWPAELKPLFYGCPAAPSDDT</sequence>
<dbReference type="VEuPathDB" id="FungiDB:BDBG_17860"/>
<proteinExistence type="predicted"/>
<dbReference type="EMBL" id="GG657475">
    <property type="protein sequence ID" value="OAT13619.1"/>
    <property type="molecule type" value="Genomic_DNA"/>
</dbReference>
<reference evidence="2" key="2">
    <citation type="journal article" date="2015" name="PLoS Genet.">
        <title>The dynamic genome and transcriptome of the human fungal pathogen Blastomyces and close relative Emmonsia.</title>
        <authorList>
            <person name="Munoz J.F."/>
            <person name="Gauthier G.M."/>
            <person name="Desjardins C.A."/>
            <person name="Gallo J.E."/>
            <person name="Holder J."/>
            <person name="Sullivan T.D."/>
            <person name="Marty A.J."/>
            <person name="Carmen J.C."/>
            <person name="Chen Z."/>
            <person name="Ding L."/>
            <person name="Gujja S."/>
            <person name="Magrini V."/>
            <person name="Misas E."/>
            <person name="Mitreva M."/>
            <person name="Priest M."/>
            <person name="Saif S."/>
            <person name="Whiston E.A."/>
            <person name="Young S."/>
            <person name="Zeng Q."/>
            <person name="Goldman W.E."/>
            <person name="Mardis E.R."/>
            <person name="Taylor J.W."/>
            <person name="McEwen J.G."/>
            <person name="Clay O.K."/>
            <person name="Klein B.S."/>
            <person name="Cuomo C.A."/>
        </authorList>
    </citation>
    <scope>NUCLEOTIDE SEQUENCE [LARGE SCALE GENOMIC DNA]</scope>
    <source>
        <strain evidence="2">SLH14081</strain>
    </source>
</reference>
<gene>
    <name evidence="1" type="ORF">BDBG_17860</name>
</gene>
<evidence type="ECO:0000313" key="2">
    <source>
        <dbReference type="Proteomes" id="UP000002038"/>
    </source>
</evidence>
<dbReference type="KEGG" id="bgh:BDBG_17860"/>
<dbReference type="EMBL" id="GG657475">
    <property type="protein sequence ID" value="OAT13618.1"/>
    <property type="molecule type" value="Genomic_DNA"/>
</dbReference>
<protein>
    <submittedName>
        <fullName evidence="1">Uncharacterized protein</fullName>
    </submittedName>
</protein>
<dbReference type="RefSeq" id="XP_031581008.1">
    <property type="nucleotide sequence ID" value="XM_031725489.1"/>
</dbReference>
<accession>A0A179V2G2</accession>
<dbReference type="Proteomes" id="UP000002038">
    <property type="component" value="Unassembled WGS sequence"/>
</dbReference>
<keyword evidence="2" id="KW-1185">Reference proteome</keyword>
<dbReference type="GeneID" id="42529415"/>